<organism evidence="2 3">
    <name type="scientific">Coralloluteibacterium thermophilum</name>
    <dbReference type="NCBI Taxonomy" id="2707049"/>
    <lineage>
        <taxon>Bacteria</taxon>
        <taxon>Pseudomonadati</taxon>
        <taxon>Pseudomonadota</taxon>
        <taxon>Gammaproteobacteria</taxon>
        <taxon>Lysobacterales</taxon>
        <taxon>Lysobacteraceae</taxon>
        <taxon>Coralloluteibacterium</taxon>
    </lineage>
</organism>
<feature type="transmembrane region" description="Helical" evidence="1">
    <location>
        <begin position="114"/>
        <end position="140"/>
    </location>
</feature>
<gene>
    <name evidence="2" type="ORF">ACFO3Q_03220</name>
</gene>
<comment type="caution">
    <text evidence="2">The sequence shown here is derived from an EMBL/GenBank/DDBJ whole genome shotgun (WGS) entry which is preliminary data.</text>
</comment>
<feature type="transmembrane region" description="Helical" evidence="1">
    <location>
        <begin position="12"/>
        <end position="32"/>
    </location>
</feature>
<dbReference type="RefSeq" id="WP_377003196.1">
    <property type="nucleotide sequence ID" value="NZ_JBHSGG010000005.1"/>
</dbReference>
<reference evidence="3" key="1">
    <citation type="journal article" date="2019" name="Int. J. Syst. Evol. Microbiol.">
        <title>The Global Catalogue of Microorganisms (GCM) 10K type strain sequencing project: providing services to taxonomists for standard genome sequencing and annotation.</title>
        <authorList>
            <consortium name="The Broad Institute Genomics Platform"/>
            <consortium name="The Broad Institute Genome Sequencing Center for Infectious Disease"/>
            <person name="Wu L."/>
            <person name="Ma J."/>
        </authorList>
    </citation>
    <scope>NUCLEOTIDE SEQUENCE [LARGE SCALE GENOMIC DNA]</scope>
    <source>
        <strain evidence="3">CGMCC 1.13574</strain>
    </source>
</reference>
<feature type="transmembrane region" description="Helical" evidence="1">
    <location>
        <begin position="73"/>
        <end position="94"/>
    </location>
</feature>
<sequence length="162" mass="16428">MNAAAAGRARRLGACAVYALVFVALGLALQVIQNALGLALPVLADTALACLVVVPAALLLAFRVARPRPLDPVATHVVVAVLVYALIIAILGAAGGPASGGWLLWTQPEAWGRLFAALGQGGAMLAVSHLAPVLAALGWLHVLGARRGRSPDADDDGPPDRG</sequence>
<evidence type="ECO:0000313" key="3">
    <source>
        <dbReference type="Proteomes" id="UP001595892"/>
    </source>
</evidence>
<keyword evidence="1" id="KW-0812">Transmembrane</keyword>
<keyword evidence="1" id="KW-0472">Membrane</keyword>
<keyword evidence="1" id="KW-1133">Transmembrane helix</keyword>
<proteinExistence type="predicted"/>
<protein>
    <submittedName>
        <fullName evidence="2">Uncharacterized protein</fullName>
    </submittedName>
</protein>
<feature type="transmembrane region" description="Helical" evidence="1">
    <location>
        <begin position="38"/>
        <end position="61"/>
    </location>
</feature>
<name>A0ABV9NHB0_9GAMM</name>
<accession>A0ABV9NHB0</accession>
<evidence type="ECO:0000313" key="2">
    <source>
        <dbReference type="EMBL" id="MFC4727180.1"/>
    </source>
</evidence>
<dbReference type="Proteomes" id="UP001595892">
    <property type="component" value="Unassembled WGS sequence"/>
</dbReference>
<keyword evidence="3" id="KW-1185">Reference proteome</keyword>
<evidence type="ECO:0000256" key="1">
    <source>
        <dbReference type="SAM" id="Phobius"/>
    </source>
</evidence>
<dbReference type="EMBL" id="JBHSGG010000005">
    <property type="protein sequence ID" value="MFC4727180.1"/>
    <property type="molecule type" value="Genomic_DNA"/>
</dbReference>